<dbReference type="EMBL" id="CP023067">
    <property type="protein sequence ID" value="ASY62516.1"/>
    <property type="molecule type" value="Genomic_DNA"/>
</dbReference>
<dbReference type="InterPro" id="IPR029063">
    <property type="entry name" value="SAM-dependent_MTases_sf"/>
</dbReference>
<gene>
    <name evidence="2" type="ORF">SJ05684_c10590</name>
</gene>
<dbReference type="Pfam" id="PF05050">
    <property type="entry name" value="Methyltransf_21"/>
    <property type="match status" value="1"/>
</dbReference>
<sequence length="213" mass="23309">MSVLPLPTGYRLERGLLWPADDRDCAAVVFDTVPDMDHALKHCRKFDLAVQAGGNMGVWALSLAQDFKRVVTFEPDPVNFRALVHNTSTAKNILALPCALGSKGGTWCDLEREAGNAGAHQVKLGDVAPVVTLDDLNLPALDLLYLDIEGFEMMALMGGLSTIVKFKPVIAIEDKGLSERYGYKQNQAEKFLASHGYEVVARPHRDVVMVCGR</sequence>
<accession>A0A249P9H8</accession>
<dbReference type="PANTHER" id="PTHR34203">
    <property type="entry name" value="METHYLTRANSFERASE, FKBM FAMILY PROTEIN"/>
    <property type="match status" value="1"/>
</dbReference>
<dbReference type="InterPro" id="IPR052514">
    <property type="entry name" value="SAM-dependent_MTase"/>
</dbReference>
<evidence type="ECO:0000259" key="1">
    <source>
        <dbReference type="Pfam" id="PF05050"/>
    </source>
</evidence>
<proteinExistence type="predicted"/>
<feature type="domain" description="Methyltransferase FkbM" evidence="1">
    <location>
        <begin position="68"/>
        <end position="198"/>
    </location>
</feature>
<dbReference type="Gene3D" id="3.40.50.150">
    <property type="entry name" value="Vaccinia Virus protein VP39"/>
    <property type="match status" value="1"/>
</dbReference>
<dbReference type="STRING" id="716928.GCA_000261485_04824"/>
<protein>
    <recommendedName>
        <fullName evidence="1">Methyltransferase FkbM domain-containing protein</fullName>
    </recommendedName>
</protein>
<dbReference type="RefSeq" id="WP_050980185.1">
    <property type="nucleotide sequence ID" value="NZ_AJQT01000109.1"/>
</dbReference>
<evidence type="ECO:0000313" key="3">
    <source>
        <dbReference type="Proteomes" id="UP000217211"/>
    </source>
</evidence>
<reference evidence="2 3" key="1">
    <citation type="submission" date="2017-08" db="EMBL/GenBank/DDBJ databases">
        <title>Multipartite genome sequences of Sinorhizobium species nodulating soybeans.</title>
        <authorList>
            <person name="Tian C.F."/>
        </authorList>
    </citation>
    <scope>NUCLEOTIDE SEQUENCE [LARGE SCALE GENOMIC DNA]</scope>
    <source>
        <strain evidence="2 3">CCBAU 05684</strain>
    </source>
</reference>
<dbReference type="eggNOG" id="COG2520">
    <property type="taxonomic scope" value="Bacteria"/>
</dbReference>
<organism evidence="2 3">
    <name type="scientific">Sinorhizobium sojae CCBAU 05684</name>
    <dbReference type="NCBI Taxonomy" id="716928"/>
    <lineage>
        <taxon>Bacteria</taxon>
        <taxon>Pseudomonadati</taxon>
        <taxon>Pseudomonadota</taxon>
        <taxon>Alphaproteobacteria</taxon>
        <taxon>Hyphomicrobiales</taxon>
        <taxon>Rhizobiaceae</taxon>
        <taxon>Sinorhizobium/Ensifer group</taxon>
        <taxon>Sinorhizobium</taxon>
    </lineage>
</organism>
<dbReference type="OrthoDB" id="8005974at2"/>
<dbReference type="Proteomes" id="UP000217211">
    <property type="component" value="Chromosome"/>
</dbReference>
<dbReference type="AlphaFoldDB" id="A0A249P9H8"/>
<evidence type="ECO:0000313" key="2">
    <source>
        <dbReference type="EMBL" id="ASY62516.1"/>
    </source>
</evidence>
<dbReference type="PANTHER" id="PTHR34203:SF15">
    <property type="entry name" value="SLL1173 PROTEIN"/>
    <property type="match status" value="1"/>
</dbReference>
<name>A0A249P9H8_9HYPH</name>
<dbReference type="InterPro" id="IPR006342">
    <property type="entry name" value="FkbM_mtfrase"/>
</dbReference>
<dbReference type="KEGG" id="esj:SJ05684_c10590"/>
<dbReference type="SUPFAM" id="SSF53335">
    <property type="entry name" value="S-adenosyl-L-methionine-dependent methyltransferases"/>
    <property type="match status" value="1"/>
</dbReference>
<keyword evidence="3" id="KW-1185">Reference proteome</keyword>
<dbReference type="NCBIfam" id="TIGR01444">
    <property type="entry name" value="fkbM_fam"/>
    <property type="match status" value="1"/>
</dbReference>